<evidence type="ECO:0000256" key="1">
    <source>
        <dbReference type="ARBA" id="ARBA00004127"/>
    </source>
</evidence>
<dbReference type="PANTHER" id="PTHR24223:SF443">
    <property type="entry name" value="MULTIDRUG-RESISTANCE LIKE PROTEIN 1, ISOFORM I"/>
    <property type="match status" value="1"/>
</dbReference>
<feature type="region of interest" description="Disordered" evidence="9">
    <location>
        <begin position="1"/>
        <end position="71"/>
    </location>
</feature>
<dbReference type="InterPro" id="IPR050173">
    <property type="entry name" value="ABC_transporter_C-like"/>
</dbReference>
<reference evidence="13" key="1">
    <citation type="journal article" date="2017" name="Cell">
        <title>Insights into land plant evolution garnered from the Marchantia polymorpha genome.</title>
        <authorList>
            <person name="Bowman J.L."/>
            <person name="Kohchi T."/>
            <person name="Yamato K.T."/>
            <person name="Jenkins J."/>
            <person name="Shu S."/>
            <person name="Ishizaki K."/>
            <person name="Yamaoka S."/>
            <person name="Nishihama R."/>
            <person name="Nakamura Y."/>
            <person name="Berger F."/>
            <person name="Adam C."/>
            <person name="Aki S.S."/>
            <person name="Althoff F."/>
            <person name="Araki T."/>
            <person name="Arteaga-Vazquez M.A."/>
            <person name="Balasubrmanian S."/>
            <person name="Barry K."/>
            <person name="Bauer D."/>
            <person name="Boehm C.R."/>
            <person name="Briginshaw L."/>
            <person name="Caballero-Perez J."/>
            <person name="Catarino B."/>
            <person name="Chen F."/>
            <person name="Chiyoda S."/>
            <person name="Chovatia M."/>
            <person name="Davies K.M."/>
            <person name="Delmans M."/>
            <person name="Demura T."/>
            <person name="Dierschke T."/>
            <person name="Dolan L."/>
            <person name="Dorantes-Acosta A.E."/>
            <person name="Eklund D.M."/>
            <person name="Florent S.N."/>
            <person name="Flores-Sandoval E."/>
            <person name="Fujiyama A."/>
            <person name="Fukuzawa H."/>
            <person name="Galik B."/>
            <person name="Grimanelli D."/>
            <person name="Grimwood J."/>
            <person name="Grossniklaus U."/>
            <person name="Hamada T."/>
            <person name="Haseloff J."/>
            <person name="Hetherington A.J."/>
            <person name="Higo A."/>
            <person name="Hirakawa Y."/>
            <person name="Hundley H.N."/>
            <person name="Ikeda Y."/>
            <person name="Inoue K."/>
            <person name="Inoue S.I."/>
            <person name="Ishida S."/>
            <person name="Jia Q."/>
            <person name="Kakita M."/>
            <person name="Kanazawa T."/>
            <person name="Kawai Y."/>
            <person name="Kawashima T."/>
            <person name="Kennedy M."/>
            <person name="Kinose K."/>
            <person name="Kinoshita T."/>
            <person name="Kohara Y."/>
            <person name="Koide E."/>
            <person name="Komatsu K."/>
            <person name="Kopischke S."/>
            <person name="Kubo M."/>
            <person name="Kyozuka J."/>
            <person name="Lagercrantz U."/>
            <person name="Lin S.S."/>
            <person name="Lindquist E."/>
            <person name="Lipzen A.M."/>
            <person name="Lu C.W."/>
            <person name="De Luna E."/>
            <person name="Martienssen R.A."/>
            <person name="Minamino N."/>
            <person name="Mizutani M."/>
            <person name="Mizutani M."/>
            <person name="Mochizuki N."/>
            <person name="Monte I."/>
            <person name="Mosher R."/>
            <person name="Nagasaki H."/>
            <person name="Nakagami H."/>
            <person name="Naramoto S."/>
            <person name="Nishitani K."/>
            <person name="Ohtani M."/>
            <person name="Okamoto T."/>
            <person name="Okumura M."/>
            <person name="Phillips J."/>
            <person name="Pollak B."/>
            <person name="Reinders A."/>
            <person name="Rovekamp M."/>
            <person name="Sano R."/>
            <person name="Sawa S."/>
            <person name="Schmid M.W."/>
            <person name="Shirakawa M."/>
            <person name="Solano R."/>
            <person name="Spunde A."/>
            <person name="Suetsugu N."/>
            <person name="Sugano S."/>
            <person name="Sugiyama A."/>
            <person name="Sun R."/>
            <person name="Suzuki Y."/>
            <person name="Takenaka M."/>
            <person name="Takezawa D."/>
            <person name="Tomogane H."/>
            <person name="Tsuzuki M."/>
            <person name="Ueda T."/>
            <person name="Umeda M."/>
            <person name="Ward J.M."/>
            <person name="Watanabe Y."/>
            <person name="Yazaki K."/>
            <person name="Yokoyama R."/>
            <person name="Yoshitake Y."/>
            <person name="Yotsui I."/>
            <person name="Zachgo S."/>
            <person name="Schmutz J."/>
        </authorList>
    </citation>
    <scope>NUCLEOTIDE SEQUENCE [LARGE SCALE GENOMIC DNA]</scope>
    <source>
        <strain evidence="13">Tak-1</strain>
    </source>
</reference>
<keyword evidence="13" id="KW-1185">Reference proteome</keyword>
<dbReference type="CDD" id="cd18579">
    <property type="entry name" value="ABC_6TM_ABCC_D1"/>
    <property type="match status" value="1"/>
</dbReference>
<feature type="transmembrane region" description="Helical" evidence="10">
    <location>
        <begin position="239"/>
        <end position="264"/>
    </location>
</feature>
<feature type="compositionally biased region" description="Basic and acidic residues" evidence="9">
    <location>
        <begin position="1"/>
        <end position="15"/>
    </location>
</feature>
<dbReference type="EMBL" id="KZ772805">
    <property type="protein sequence ID" value="PTQ29909.1"/>
    <property type="molecule type" value="Genomic_DNA"/>
</dbReference>
<keyword evidence="4" id="KW-0677">Repeat</keyword>
<sequence>MSPRSPENRSAKEHAFEEEDEERYVDHEASQDDLITDKYVKETVSAEEPMPSETSPRPPSPFEGFLEEVPDTQSSFPAKIVTARAFEDRLFIIDKRDEAFIDENEVREFKDSEISPHDRSSQESKVPDPTGKIDSAVQVQVLAFEAIESEEKSNSPDITAAVSPEQGANLLSRLTFWWINSLMWTGFKKPLEIVDLPSLPEWDDADVVHKLFMSAWKTEQQKLDPSLLKTLFKVFWPKLLIAAFLQLLSILLQFTPPIFLNSLLTYIQGNPTTNFMFRIFGHRFGYYTAAAFLVVPTVRSLTDNTIMQIMFRLGMNMKTALIKTVYQKSLNLSNSARQSKSVGEIVILMQVDTEKVNGASPFLQTTWSAIVQVIGNIALLLYYMGWSAMVGIGLLLLTIPMQGKVVQNMMLIQKVILKNTGRRVKVVNEVLQGIRVVKAYAWEEPFNATINGVRALELKSMRRRVFLRALQTCLMLATPVLIMVVSFSIYAGVQKKDMTAATVFTCLSLFNSLRQPLMMYPFVINGVISGYVSLNRLSRFMQSEEMHPIPRGPITGDKPVLHMENSTFQWVNWRIWKA</sequence>
<comment type="subcellular location">
    <subcellularLocation>
        <location evidence="1">Endomembrane system</location>
        <topology evidence="1">Multi-pass membrane protein</topology>
    </subcellularLocation>
</comment>
<feature type="transmembrane region" description="Helical" evidence="10">
    <location>
        <begin position="465"/>
        <end position="490"/>
    </location>
</feature>
<evidence type="ECO:0000256" key="3">
    <source>
        <dbReference type="ARBA" id="ARBA00022692"/>
    </source>
</evidence>
<protein>
    <recommendedName>
        <fullName evidence="11">ABC transmembrane type-1 domain-containing protein</fullName>
    </recommendedName>
</protein>
<name>A0A2R6W7S5_MARPO</name>
<dbReference type="GO" id="GO:0012505">
    <property type="term" value="C:endomembrane system"/>
    <property type="evidence" value="ECO:0007669"/>
    <property type="project" value="UniProtKB-SubCell"/>
</dbReference>
<evidence type="ECO:0000313" key="12">
    <source>
        <dbReference type="EMBL" id="PTQ29909.1"/>
    </source>
</evidence>
<accession>A0A2R6W7S5</accession>
<keyword evidence="8 10" id="KW-0472">Membrane</keyword>
<evidence type="ECO:0000256" key="6">
    <source>
        <dbReference type="ARBA" id="ARBA00022840"/>
    </source>
</evidence>
<feature type="compositionally biased region" description="Basic and acidic residues" evidence="9">
    <location>
        <begin position="24"/>
        <end position="41"/>
    </location>
</feature>
<dbReference type="Proteomes" id="UP000244005">
    <property type="component" value="Unassembled WGS sequence"/>
</dbReference>
<dbReference type="InterPro" id="IPR011527">
    <property type="entry name" value="ABC1_TM_dom"/>
</dbReference>
<evidence type="ECO:0000256" key="2">
    <source>
        <dbReference type="ARBA" id="ARBA00022448"/>
    </source>
</evidence>
<organism evidence="12 13">
    <name type="scientific">Marchantia polymorpha</name>
    <name type="common">Common liverwort</name>
    <name type="synonym">Marchantia aquatica</name>
    <dbReference type="NCBI Taxonomy" id="3197"/>
    <lineage>
        <taxon>Eukaryota</taxon>
        <taxon>Viridiplantae</taxon>
        <taxon>Streptophyta</taxon>
        <taxon>Embryophyta</taxon>
        <taxon>Marchantiophyta</taxon>
        <taxon>Marchantiopsida</taxon>
        <taxon>Marchantiidae</taxon>
        <taxon>Marchantiales</taxon>
        <taxon>Marchantiaceae</taxon>
        <taxon>Marchantia</taxon>
    </lineage>
</organism>
<feature type="compositionally biased region" description="Basic and acidic residues" evidence="9">
    <location>
        <begin position="109"/>
        <end position="126"/>
    </location>
</feature>
<dbReference type="PROSITE" id="PS50929">
    <property type="entry name" value="ABC_TM1F"/>
    <property type="match status" value="1"/>
</dbReference>
<keyword evidence="2" id="KW-0813">Transport</keyword>
<dbReference type="AlphaFoldDB" id="A0A2R6W7S5"/>
<evidence type="ECO:0000256" key="9">
    <source>
        <dbReference type="SAM" id="MobiDB-lite"/>
    </source>
</evidence>
<evidence type="ECO:0000256" key="7">
    <source>
        <dbReference type="ARBA" id="ARBA00022989"/>
    </source>
</evidence>
<keyword evidence="5" id="KW-0547">Nucleotide-binding</keyword>
<proteinExistence type="predicted"/>
<dbReference type="Pfam" id="PF00664">
    <property type="entry name" value="ABC_membrane"/>
    <property type="match status" value="1"/>
</dbReference>
<dbReference type="OMA" id="DKAESCY"/>
<evidence type="ECO:0000256" key="5">
    <source>
        <dbReference type="ARBA" id="ARBA00022741"/>
    </source>
</evidence>
<feature type="domain" description="ABC transmembrane type-1" evidence="11">
    <location>
        <begin position="240"/>
        <end position="529"/>
    </location>
</feature>
<evidence type="ECO:0000256" key="4">
    <source>
        <dbReference type="ARBA" id="ARBA00022737"/>
    </source>
</evidence>
<dbReference type="InterPro" id="IPR044746">
    <property type="entry name" value="ABCC_6TM_D1"/>
</dbReference>
<keyword evidence="3 10" id="KW-0812">Transmembrane</keyword>
<feature type="transmembrane region" description="Helical" evidence="10">
    <location>
        <begin position="380"/>
        <end position="399"/>
    </location>
</feature>
<dbReference type="Gene3D" id="1.20.1560.10">
    <property type="entry name" value="ABC transporter type 1, transmembrane domain"/>
    <property type="match status" value="1"/>
</dbReference>
<feature type="transmembrane region" description="Helical" evidence="10">
    <location>
        <begin position="517"/>
        <end position="534"/>
    </location>
</feature>
<dbReference type="GO" id="GO:0005524">
    <property type="term" value="F:ATP binding"/>
    <property type="evidence" value="ECO:0007669"/>
    <property type="project" value="UniProtKB-KW"/>
</dbReference>
<feature type="region of interest" description="Disordered" evidence="9">
    <location>
        <begin position="109"/>
        <end position="132"/>
    </location>
</feature>
<dbReference type="GO" id="GO:0140359">
    <property type="term" value="F:ABC-type transporter activity"/>
    <property type="evidence" value="ECO:0007669"/>
    <property type="project" value="InterPro"/>
</dbReference>
<dbReference type="FunFam" id="1.20.1560.10:FF:000006">
    <property type="entry name" value="ATP-binding cassette, sub-family C (CFTR/MRP), member 9"/>
    <property type="match status" value="1"/>
</dbReference>
<dbReference type="OrthoDB" id="1737352at2759"/>
<keyword evidence="7 10" id="KW-1133">Transmembrane helix</keyword>
<dbReference type="GO" id="GO:0016020">
    <property type="term" value="C:membrane"/>
    <property type="evidence" value="ECO:0007669"/>
    <property type="project" value="InterPro"/>
</dbReference>
<keyword evidence="6" id="KW-0067">ATP-binding</keyword>
<dbReference type="InterPro" id="IPR036640">
    <property type="entry name" value="ABC1_TM_sf"/>
</dbReference>
<feature type="transmembrane region" description="Helical" evidence="10">
    <location>
        <begin position="284"/>
        <end position="302"/>
    </location>
</feature>
<evidence type="ECO:0000256" key="8">
    <source>
        <dbReference type="ARBA" id="ARBA00023136"/>
    </source>
</evidence>
<evidence type="ECO:0000259" key="11">
    <source>
        <dbReference type="PROSITE" id="PS50929"/>
    </source>
</evidence>
<dbReference type="SUPFAM" id="SSF90123">
    <property type="entry name" value="ABC transporter transmembrane region"/>
    <property type="match status" value="1"/>
</dbReference>
<evidence type="ECO:0000256" key="10">
    <source>
        <dbReference type="SAM" id="Phobius"/>
    </source>
</evidence>
<dbReference type="PANTHER" id="PTHR24223">
    <property type="entry name" value="ATP-BINDING CASSETTE SUB-FAMILY C"/>
    <property type="match status" value="1"/>
</dbReference>
<evidence type="ECO:0000313" key="13">
    <source>
        <dbReference type="Proteomes" id="UP000244005"/>
    </source>
</evidence>
<gene>
    <name evidence="12" type="ORF">MARPO_0133s0050</name>
</gene>